<dbReference type="RefSeq" id="WP_137276132.1">
    <property type="nucleotide sequence ID" value="NZ_QKNX01000002.1"/>
</dbReference>
<dbReference type="InterPro" id="IPR044855">
    <property type="entry name" value="CoA-Trfase_III_dom3_sf"/>
</dbReference>
<comment type="caution">
    <text evidence="2">The sequence shown here is derived from an EMBL/GenBank/DDBJ whole genome shotgun (WGS) entry which is preliminary data.</text>
</comment>
<organism evidence="2 3">
    <name type="scientific">Natronomonas salsuginis</name>
    <dbReference type="NCBI Taxonomy" id="2217661"/>
    <lineage>
        <taxon>Archaea</taxon>
        <taxon>Methanobacteriati</taxon>
        <taxon>Methanobacteriota</taxon>
        <taxon>Stenosarchaea group</taxon>
        <taxon>Halobacteria</taxon>
        <taxon>Halobacteriales</taxon>
        <taxon>Natronomonadaceae</taxon>
        <taxon>Natronomonas</taxon>
    </lineage>
</organism>
<dbReference type="InterPro" id="IPR023606">
    <property type="entry name" value="CoA-Trfase_III_dom_1_sf"/>
</dbReference>
<dbReference type="AlphaFoldDB" id="A0A4U5JD71"/>
<evidence type="ECO:0000256" key="1">
    <source>
        <dbReference type="ARBA" id="ARBA00022679"/>
    </source>
</evidence>
<name>A0A4U5JD71_9EURY</name>
<keyword evidence="3" id="KW-1185">Reference proteome</keyword>
<keyword evidence="1 2" id="KW-0808">Transferase</keyword>
<dbReference type="Pfam" id="PF02515">
    <property type="entry name" value="CoA_transf_3"/>
    <property type="match status" value="1"/>
</dbReference>
<dbReference type="InterPro" id="IPR050483">
    <property type="entry name" value="CoA-transferase_III_domain"/>
</dbReference>
<dbReference type="InterPro" id="IPR003673">
    <property type="entry name" value="CoA-Trfase_fam_III"/>
</dbReference>
<gene>
    <name evidence="2" type="ORF">DM868_06895</name>
</gene>
<evidence type="ECO:0000313" key="2">
    <source>
        <dbReference type="EMBL" id="TKR26216.1"/>
    </source>
</evidence>
<dbReference type="PANTHER" id="PTHR48207">
    <property type="entry name" value="SUCCINATE--HYDROXYMETHYLGLUTARATE COA-TRANSFERASE"/>
    <property type="match status" value="1"/>
</dbReference>
<protein>
    <submittedName>
        <fullName evidence="2">CoA transferase</fullName>
    </submittedName>
</protein>
<proteinExistence type="predicted"/>
<dbReference type="SUPFAM" id="SSF89796">
    <property type="entry name" value="CoA-transferase family III (CaiB/BaiF)"/>
    <property type="match status" value="1"/>
</dbReference>
<dbReference type="Proteomes" id="UP000308037">
    <property type="component" value="Unassembled WGS sequence"/>
</dbReference>
<evidence type="ECO:0000313" key="3">
    <source>
        <dbReference type="Proteomes" id="UP000308037"/>
    </source>
</evidence>
<sequence>MPLSDISVVDLSQAVAGPICATFMADLGADVVKIERPSGDVYRINRREFNGKPFNPPFELYNRNKRALGLDLKSDDGKEIFYDLVEKADVVLQNWPPGVAKKLGADYETLTEYNDELIYVHVTGYGETGPDARKPAMDTIIQHLSGFSSILGYDDDRPPIRSQSSLADFYAGYNATIATMGAIRYRDKGNGGQKIDISLLESMMHNMDGAFEYYTNLDEEPQKGRGNAFFNPDMLYGAAKAEDEWICVALLLYSERVWEGMCRILDRPDLYEKPEYEDDGARVEDAEYLTGLFEEWLATQQADEAVETLLEHGIPAARHNSIKDTAELEQVAAREVFVDVEHPRYGDLTLTDTPIRMSKSEPSIDRPAPLLGQHNREVLEEHGYSEEEIESLIERGVLVSEEP</sequence>
<dbReference type="PANTHER" id="PTHR48207:SF3">
    <property type="entry name" value="SUCCINATE--HYDROXYMETHYLGLUTARATE COA-TRANSFERASE"/>
    <property type="match status" value="1"/>
</dbReference>
<dbReference type="EMBL" id="QKNX01000002">
    <property type="protein sequence ID" value="TKR26216.1"/>
    <property type="molecule type" value="Genomic_DNA"/>
</dbReference>
<accession>A0A4U5JD71</accession>
<dbReference type="Gene3D" id="3.30.1540.10">
    <property type="entry name" value="formyl-coa transferase, domain 3"/>
    <property type="match status" value="1"/>
</dbReference>
<dbReference type="GO" id="GO:0008410">
    <property type="term" value="F:CoA-transferase activity"/>
    <property type="evidence" value="ECO:0007669"/>
    <property type="project" value="TreeGrafter"/>
</dbReference>
<dbReference type="OrthoDB" id="28444at2157"/>
<dbReference type="Gene3D" id="3.40.50.10540">
    <property type="entry name" value="Crotonobetainyl-coa:carnitine coa-transferase, domain 1"/>
    <property type="match status" value="1"/>
</dbReference>
<reference evidence="2 3" key="1">
    <citation type="submission" date="2019-04" db="EMBL/GenBank/DDBJ databases">
        <title>Natronomonas sp. F20-122 a newhaloarchaeon isolated from a saline saltern of Isla Bacuta, Huelva, Spain.</title>
        <authorList>
            <person name="Duran-Viseras A."/>
            <person name="Sanchez-Porro C."/>
            <person name="Ventosa A."/>
        </authorList>
    </citation>
    <scope>NUCLEOTIDE SEQUENCE [LARGE SCALE GENOMIC DNA]</scope>
    <source>
        <strain evidence="2 3">F20-122</strain>
    </source>
</reference>